<proteinExistence type="predicted"/>
<reference evidence="1" key="1">
    <citation type="submission" date="2014-11" db="EMBL/GenBank/DDBJ databases">
        <authorList>
            <person name="Amaro Gonzalez C."/>
        </authorList>
    </citation>
    <scope>NUCLEOTIDE SEQUENCE</scope>
</reference>
<protein>
    <submittedName>
        <fullName evidence="1">Uncharacterized protein</fullName>
    </submittedName>
</protein>
<name>A0A0E9P7A5_ANGAN</name>
<organism evidence="1">
    <name type="scientific">Anguilla anguilla</name>
    <name type="common">European freshwater eel</name>
    <name type="synonym">Muraena anguilla</name>
    <dbReference type="NCBI Taxonomy" id="7936"/>
    <lineage>
        <taxon>Eukaryota</taxon>
        <taxon>Metazoa</taxon>
        <taxon>Chordata</taxon>
        <taxon>Craniata</taxon>
        <taxon>Vertebrata</taxon>
        <taxon>Euteleostomi</taxon>
        <taxon>Actinopterygii</taxon>
        <taxon>Neopterygii</taxon>
        <taxon>Teleostei</taxon>
        <taxon>Anguilliformes</taxon>
        <taxon>Anguillidae</taxon>
        <taxon>Anguilla</taxon>
    </lineage>
</organism>
<evidence type="ECO:0000313" key="1">
    <source>
        <dbReference type="EMBL" id="JAH00197.1"/>
    </source>
</evidence>
<sequence>MVQSLEFDFNFSSCVRFFQLMAAQFESLQQLFVIGAPMISTSLADHCKSKQDLGSSAFGR</sequence>
<accession>A0A0E9P7A5</accession>
<dbReference type="AlphaFoldDB" id="A0A0E9P7A5"/>
<reference evidence="1" key="2">
    <citation type="journal article" date="2015" name="Fish Shellfish Immunol.">
        <title>Early steps in the European eel (Anguilla anguilla)-Vibrio vulnificus interaction in the gills: Role of the RtxA13 toxin.</title>
        <authorList>
            <person name="Callol A."/>
            <person name="Pajuelo D."/>
            <person name="Ebbesson L."/>
            <person name="Teles M."/>
            <person name="MacKenzie S."/>
            <person name="Amaro C."/>
        </authorList>
    </citation>
    <scope>NUCLEOTIDE SEQUENCE</scope>
</reference>
<dbReference type="EMBL" id="GBXM01108380">
    <property type="protein sequence ID" value="JAH00197.1"/>
    <property type="molecule type" value="Transcribed_RNA"/>
</dbReference>